<proteinExistence type="predicted"/>
<keyword evidence="2" id="KW-1185">Reference proteome</keyword>
<protein>
    <submittedName>
        <fullName evidence="1">Tc5 transposase dna-binding domain</fullName>
    </submittedName>
</protein>
<evidence type="ECO:0000313" key="2">
    <source>
        <dbReference type="Proteomes" id="UP001056778"/>
    </source>
</evidence>
<dbReference type="EMBL" id="CM043018">
    <property type="protein sequence ID" value="KAI4463186.1"/>
    <property type="molecule type" value="Genomic_DNA"/>
</dbReference>
<accession>A0ACB9T8Q6</accession>
<keyword evidence="1" id="KW-0238">DNA-binding</keyword>
<organism evidence="1 2">
    <name type="scientific">Holotrichia oblita</name>
    <name type="common">Chafer beetle</name>
    <dbReference type="NCBI Taxonomy" id="644536"/>
    <lineage>
        <taxon>Eukaryota</taxon>
        <taxon>Metazoa</taxon>
        <taxon>Ecdysozoa</taxon>
        <taxon>Arthropoda</taxon>
        <taxon>Hexapoda</taxon>
        <taxon>Insecta</taxon>
        <taxon>Pterygota</taxon>
        <taxon>Neoptera</taxon>
        <taxon>Endopterygota</taxon>
        <taxon>Coleoptera</taxon>
        <taxon>Polyphaga</taxon>
        <taxon>Scarabaeiformia</taxon>
        <taxon>Scarabaeidae</taxon>
        <taxon>Melolonthinae</taxon>
        <taxon>Holotrichia</taxon>
    </lineage>
</organism>
<comment type="caution">
    <text evidence="1">The sequence shown here is derived from an EMBL/GenBank/DDBJ whole genome shotgun (WGS) entry which is preliminary data.</text>
</comment>
<gene>
    <name evidence="1" type="ORF">MML48_4g00006680</name>
</gene>
<reference evidence="1" key="1">
    <citation type="submission" date="2022-04" db="EMBL/GenBank/DDBJ databases">
        <title>Chromosome-scale genome assembly of Holotrichia oblita Faldermann.</title>
        <authorList>
            <person name="Rongchong L."/>
        </authorList>
    </citation>
    <scope>NUCLEOTIDE SEQUENCE</scope>
    <source>
        <strain evidence="1">81SQS9</strain>
    </source>
</reference>
<sequence>MPPKKYYSYSKEDLQNFLQAIKNGMPCAVASKLYNVPRTTLTGKIKGTYLEECNSGVSTVLTSREDDIIVNWILNMAKMGFPINKDQLLDSVTMLRRELKRHNKFNDGRPGRHWFEELLKRHPQISLRMSENLTASRVAVTAASIKNWFDEVQKYFISTNTFVNDPNRIFNADEPAFFLFPKGNAVLAKKGSNANGVLAPPMVMYPYDRIPKHIVMRVPNGWGIGKSDSGWMTSESFFGYMYI</sequence>
<name>A0ACB9T8Q6_HOLOL</name>
<evidence type="ECO:0000313" key="1">
    <source>
        <dbReference type="EMBL" id="KAI4463186.1"/>
    </source>
</evidence>
<dbReference type="Proteomes" id="UP001056778">
    <property type="component" value="Chromosome 4"/>
</dbReference>